<dbReference type="Proteomes" id="UP000299102">
    <property type="component" value="Unassembled WGS sequence"/>
</dbReference>
<evidence type="ECO:0000313" key="1">
    <source>
        <dbReference type="EMBL" id="GBP61259.1"/>
    </source>
</evidence>
<proteinExistence type="predicted"/>
<dbReference type="EMBL" id="BGZK01000809">
    <property type="protein sequence ID" value="GBP61259.1"/>
    <property type="molecule type" value="Genomic_DNA"/>
</dbReference>
<accession>A0A4C1XG34</accession>
<organism evidence="1 2">
    <name type="scientific">Eumeta variegata</name>
    <name type="common">Bagworm moth</name>
    <name type="synonym">Eumeta japonica</name>
    <dbReference type="NCBI Taxonomy" id="151549"/>
    <lineage>
        <taxon>Eukaryota</taxon>
        <taxon>Metazoa</taxon>
        <taxon>Ecdysozoa</taxon>
        <taxon>Arthropoda</taxon>
        <taxon>Hexapoda</taxon>
        <taxon>Insecta</taxon>
        <taxon>Pterygota</taxon>
        <taxon>Neoptera</taxon>
        <taxon>Endopterygota</taxon>
        <taxon>Lepidoptera</taxon>
        <taxon>Glossata</taxon>
        <taxon>Ditrysia</taxon>
        <taxon>Tineoidea</taxon>
        <taxon>Psychidae</taxon>
        <taxon>Oiketicinae</taxon>
        <taxon>Eumeta</taxon>
    </lineage>
</organism>
<sequence length="99" mass="11719">MHQIYDRIKRNGGWVAAGRLLWKFMAARIPVRRRRLTLTRSRFKTNWAANGRARHVFSENHVQMYRTDIRRGLDINAFGTKTVIIMFKVGNKKDDSEEN</sequence>
<evidence type="ECO:0000313" key="2">
    <source>
        <dbReference type="Proteomes" id="UP000299102"/>
    </source>
</evidence>
<name>A0A4C1XG34_EUMVA</name>
<comment type="caution">
    <text evidence="1">The sequence shown here is derived from an EMBL/GenBank/DDBJ whole genome shotgun (WGS) entry which is preliminary data.</text>
</comment>
<reference evidence="1 2" key="1">
    <citation type="journal article" date="2019" name="Commun. Biol.">
        <title>The bagworm genome reveals a unique fibroin gene that provides high tensile strength.</title>
        <authorList>
            <person name="Kono N."/>
            <person name="Nakamura H."/>
            <person name="Ohtoshi R."/>
            <person name="Tomita M."/>
            <person name="Numata K."/>
            <person name="Arakawa K."/>
        </authorList>
    </citation>
    <scope>NUCLEOTIDE SEQUENCE [LARGE SCALE GENOMIC DNA]</scope>
</reference>
<dbReference type="AlphaFoldDB" id="A0A4C1XG34"/>
<protein>
    <submittedName>
        <fullName evidence="1">Uncharacterized protein</fullName>
    </submittedName>
</protein>
<gene>
    <name evidence="1" type="ORF">EVAR_52747_1</name>
</gene>
<keyword evidence="2" id="KW-1185">Reference proteome</keyword>